<gene>
    <name evidence="12" type="ORF">PFISCL1PPCAC_10182</name>
</gene>
<evidence type="ECO:0000256" key="1">
    <source>
        <dbReference type="ARBA" id="ARBA00004163"/>
    </source>
</evidence>
<feature type="domain" description="Sec20 C-terminal" evidence="11">
    <location>
        <begin position="151"/>
        <end position="227"/>
    </location>
</feature>
<keyword evidence="2" id="KW-0813">Transport</keyword>
<evidence type="ECO:0000256" key="4">
    <source>
        <dbReference type="ARBA" id="ARBA00022824"/>
    </source>
</evidence>
<evidence type="ECO:0000256" key="2">
    <source>
        <dbReference type="ARBA" id="ARBA00022448"/>
    </source>
</evidence>
<comment type="caution">
    <text evidence="12">The sequence shown here is derived from an EMBL/GenBank/DDBJ whole genome shotgun (WGS) entry which is preliminary data.</text>
</comment>
<evidence type="ECO:0000256" key="8">
    <source>
        <dbReference type="ARBA" id="ARBA00023136"/>
    </source>
</evidence>
<dbReference type="GO" id="GO:0031201">
    <property type="term" value="C:SNARE complex"/>
    <property type="evidence" value="ECO:0007669"/>
    <property type="project" value="TreeGrafter"/>
</dbReference>
<evidence type="ECO:0000256" key="7">
    <source>
        <dbReference type="ARBA" id="ARBA00023054"/>
    </source>
</evidence>
<dbReference type="InterPro" id="IPR056173">
    <property type="entry name" value="Sec20_C"/>
</dbReference>
<evidence type="ECO:0000256" key="3">
    <source>
        <dbReference type="ARBA" id="ARBA00022692"/>
    </source>
</evidence>
<evidence type="ECO:0000256" key="6">
    <source>
        <dbReference type="ARBA" id="ARBA00022989"/>
    </source>
</evidence>
<feature type="transmembrane region" description="Helical" evidence="10">
    <location>
        <begin position="207"/>
        <end position="224"/>
    </location>
</feature>
<evidence type="ECO:0000259" key="11">
    <source>
        <dbReference type="Pfam" id="PF03908"/>
    </source>
</evidence>
<dbReference type="GO" id="GO:0005484">
    <property type="term" value="F:SNAP receptor activity"/>
    <property type="evidence" value="ECO:0007669"/>
    <property type="project" value="InterPro"/>
</dbReference>
<keyword evidence="13" id="KW-1185">Reference proteome</keyword>
<evidence type="ECO:0000313" key="13">
    <source>
        <dbReference type="Proteomes" id="UP001432322"/>
    </source>
</evidence>
<evidence type="ECO:0000256" key="9">
    <source>
        <dbReference type="ARBA" id="ARBA00037934"/>
    </source>
</evidence>
<evidence type="ECO:0000256" key="5">
    <source>
        <dbReference type="ARBA" id="ARBA00022892"/>
    </source>
</evidence>
<evidence type="ECO:0000313" key="12">
    <source>
        <dbReference type="EMBL" id="GMT18885.1"/>
    </source>
</evidence>
<keyword evidence="4" id="KW-0256">Endoplasmic reticulum</keyword>
<comment type="subcellular location">
    <subcellularLocation>
        <location evidence="1">Endoplasmic reticulum membrane</location>
        <topology evidence="1">Single-pass type IV membrane protein</topology>
    </subcellularLocation>
</comment>
<dbReference type="AlphaFoldDB" id="A0AAV5VLQ0"/>
<dbReference type="PANTHER" id="PTHR12825">
    <property type="entry name" value="BNIP1-RELATED"/>
    <property type="match status" value="1"/>
</dbReference>
<organism evidence="12 13">
    <name type="scientific">Pristionchus fissidentatus</name>
    <dbReference type="NCBI Taxonomy" id="1538716"/>
    <lineage>
        <taxon>Eukaryota</taxon>
        <taxon>Metazoa</taxon>
        <taxon>Ecdysozoa</taxon>
        <taxon>Nematoda</taxon>
        <taxon>Chromadorea</taxon>
        <taxon>Rhabditida</taxon>
        <taxon>Rhabditina</taxon>
        <taxon>Diplogasteromorpha</taxon>
        <taxon>Diplogasteroidea</taxon>
        <taxon>Neodiplogasteridae</taxon>
        <taxon>Pristionchus</taxon>
    </lineage>
</organism>
<accession>A0AAV5VLQ0</accession>
<dbReference type="GO" id="GO:0005789">
    <property type="term" value="C:endoplasmic reticulum membrane"/>
    <property type="evidence" value="ECO:0007669"/>
    <property type="project" value="UniProtKB-SubCell"/>
</dbReference>
<dbReference type="PANTHER" id="PTHR12825:SF0">
    <property type="entry name" value="VESICLE TRANSPORT PROTEIN SEC20"/>
    <property type="match status" value="1"/>
</dbReference>
<keyword evidence="5" id="KW-0931">ER-Golgi transport</keyword>
<proteinExistence type="inferred from homology"/>
<dbReference type="Proteomes" id="UP001432322">
    <property type="component" value="Unassembled WGS sequence"/>
</dbReference>
<protein>
    <recommendedName>
        <fullName evidence="11">Sec20 C-terminal domain-containing protein</fullName>
    </recommendedName>
</protein>
<dbReference type="Pfam" id="PF03908">
    <property type="entry name" value="Sec20"/>
    <property type="match status" value="1"/>
</dbReference>
<keyword evidence="7" id="KW-0175">Coiled coil</keyword>
<evidence type="ECO:0000256" key="10">
    <source>
        <dbReference type="SAM" id="Phobius"/>
    </source>
</evidence>
<dbReference type="InterPro" id="IPR005606">
    <property type="entry name" value="Sec20"/>
</dbReference>
<comment type="similarity">
    <text evidence="9">Belongs to the SEC20 family.</text>
</comment>
<dbReference type="GO" id="GO:0006890">
    <property type="term" value="P:retrograde vesicle-mediated transport, Golgi to endoplasmic reticulum"/>
    <property type="evidence" value="ECO:0007669"/>
    <property type="project" value="InterPro"/>
</dbReference>
<keyword evidence="6 10" id="KW-1133">Transmembrane helix</keyword>
<keyword evidence="8 10" id="KW-0472">Membrane</keyword>
<sequence length="235" mass="27108">MVSGLDEALSEARLLHQEIIRYDAKLKLRIRDLPTKIDNETDLLQETRACRSVISDISTRIEKLALVPARLTSKSDHQSVLSQVNEHTKELEASKKDLGLAAQKARKGMESRNRSRLLDEGEVVVRRRKREEEETGRKGEEGGERLALLVERMAGRVGQSEDAMRDIVRSSETLGKTHQEYHSQSAFIQTGNKLISKWERRELTDKILVAIAILFYFAACYYVINKRFLQKFYFW</sequence>
<dbReference type="EMBL" id="BTSY01000003">
    <property type="protein sequence ID" value="GMT18885.1"/>
    <property type="molecule type" value="Genomic_DNA"/>
</dbReference>
<name>A0AAV5VLQ0_9BILA</name>
<reference evidence="12" key="1">
    <citation type="submission" date="2023-10" db="EMBL/GenBank/DDBJ databases">
        <title>Genome assembly of Pristionchus species.</title>
        <authorList>
            <person name="Yoshida K."/>
            <person name="Sommer R.J."/>
        </authorList>
    </citation>
    <scope>NUCLEOTIDE SEQUENCE</scope>
    <source>
        <strain evidence="12">RS5133</strain>
    </source>
</reference>
<keyword evidence="3 10" id="KW-0812">Transmembrane</keyword>